<comment type="caution">
    <text evidence="4">The sequence shown here is derived from an EMBL/GenBank/DDBJ whole genome shotgun (WGS) entry which is preliminary data.</text>
</comment>
<dbReference type="Pfam" id="PF02830">
    <property type="entry name" value="V4R"/>
    <property type="match status" value="1"/>
</dbReference>
<dbReference type="InterPro" id="IPR010523">
    <property type="entry name" value="XylR_N"/>
</dbReference>
<comment type="similarity">
    <text evidence="1">Belongs to the CdaR family.</text>
</comment>
<keyword evidence="5" id="KW-1185">Reference proteome</keyword>
<dbReference type="PANTHER" id="PTHR33744">
    <property type="entry name" value="CARBOHYDRATE DIACID REGULATOR"/>
    <property type="match status" value="1"/>
</dbReference>
<dbReference type="Gene3D" id="3.30.1380.20">
    <property type="entry name" value="Trafficking protein particle complex subunit 3"/>
    <property type="match status" value="1"/>
</dbReference>
<accession>A0A7X0LUS2</accession>
<dbReference type="Pfam" id="PF17853">
    <property type="entry name" value="GGDEF_2"/>
    <property type="match status" value="1"/>
</dbReference>
<evidence type="ECO:0000256" key="2">
    <source>
        <dbReference type="SAM" id="Coils"/>
    </source>
</evidence>
<evidence type="ECO:0000313" key="4">
    <source>
        <dbReference type="EMBL" id="MBB6445256.1"/>
    </source>
</evidence>
<dbReference type="SUPFAM" id="SSF111126">
    <property type="entry name" value="Ligand-binding domain in the NO signalling and Golgi transport"/>
    <property type="match status" value="1"/>
</dbReference>
<dbReference type="Pfam" id="PF06505">
    <property type="entry name" value="XylR_N"/>
    <property type="match status" value="1"/>
</dbReference>
<evidence type="ECO:0000256" key="1">
    <source>
        <dbReference type="ARBA" id="ARBA00006754"/>
    </source>
</evidence>
<dbReference type="Gene3D" id="1.10.10.2840">
    <property type="entry name" value="PucR C-terminal helix-turn-helix domain"/>
    <property type="match status" value="1"/>
</dbReference>
<dbReference type="AlphaFoldDB" id="A0A7X0LUS2"/>
<evidence type="ECO:0000313" key="5">
    <source>
        <dbReference type="Proteomes" id="UP000531594"/>
    </source>
</evidence>
<dbReference type="InterPro" id="IPR024096">
    <property type="entry name" value="NO_sig/Golgi_transp_ligand-bd"/>
</dbReference>
<sequence length="629" mass="72543">MEHPDLDLDLQGTLMDEVIEIVDHTQRILRVPSSAFGALRRELIDTLGIERVKGFLLRYGWNYGVNDGLLMKEMEWKSETELLLLGPKMHTLTGYVTVEPEVCEVNISEGVLNFAGIWKDSYEAEEHLRLFGKSSEPVCDTLVGYASGCLSTLMGKTVIVKETKCAAKGDEHCHWVAKTLDEWGMDPQIQKERQLYEADRIGAELEETYEKLRLERDNLSKTYQIHQKLFKQVLHETGLQSFANIMFQTVKIPVFIEDNTFNLTAVGGYSPMEAKKFVDEFKEWVKEQQEKRKWKEIRNTVCLEISPQQKRLITPIYVRQKIFGYCSLLFSEESIKEVDKMVLEQAALACSLHLLNEQTRIHTEQRIRGSFLEDILNKRMSMSEIVKHAHYLEFQLIKPYFMVAIHRRFEKKSFNEEIEFNDQFMNDLLGLLKNIQVNALLGQKSENVIALFSEDALIKRNINKETFCKRLLDFCAAQYPDFVFRMGVSSSISAIMDAPNLYDESLAALKVTNTRQNIVSFDSLGLVGMLMQTKNLDTIEKFAYKILGNLIEEDKSKNMELTKTLYHYLENGSNVHKTARAMNFSISGLRYRLGRLNEILQADINTPYIKHEIYLALQSLIVLGVLEID</sequence>
<dbReference type="EMBL" id="JACHGK010000005">
    <property type="protein sequence ID" value="MBB6445256.1"/>
    <property type="molecule type" value="Genomic_DNA"/>
</dbReference>
<organism evidence="4 5">
    <name type="scientific">Bacillus benzoevorans</name>
    <dbReference type="NCBI Taxonomy" id="1456"/>
    <lineage>
        <taxon>Bacteria</taxon>
        <taxon>Bacillati</taxon>
        <taxon>Bacillota</taxon>
        <taxon>Bacilli</taxon>
        <taxon>Bacillales</taxon>
        <taxon>Bacillaceae</taxon>
        <taxon>Bacillus</taxon>
    </lineage>
</organism>
<dbReference type="InterPro" id="IPR042070">
    <property type="entry name" value="PucR_C-HTH_sf"/>
</dbReference>
<dbReference type="Gene3D" id="3.30.450.40">
    <property type="match status" value="1"/>
</dbReference>
<dbReference type="InterPro" id="IPR051448">
    <property type="entry name" value="CdaR-like_regulators"/>
</dbReference>
<reference evidence="4 5" key="1">
    <citation type="submission" date="2020-08" db="EMBL/GenBank/DDBJ databases">
        <title>Genomic Encyclopedia of Type Strains, Phase IV (KMG-IV): sequencing the most valuable type-strain genomes for metagenomic binning, comparative biology and taxonomic classification.</title>
        <authorList>
            <person name="Goeker M."/>
        </authorList>
    </citation>
    <scope>NUCLEOTIDE SEQUENCE [LARGE SCALE GENOMIC DNA]</scope>
    <source>
        <strain evidence="4 5">DSM 5391</strain>
    </source>
</reference>
<evidence type="ECO:0000259" key="3">
    <source>
        <dbReference type="SMART" id="SM00989"/>
    </source>
</evidence>
<dbReference type="SMART" id="SM00989">
    <property type="entry name" value="V4R"/>
    <property type="match status" value="1"/>
</dbReference>
<dbReference type="InterPro" id="IPR004096">
    <property type="entry name" value="V4R"/>
</dbReference>
<dbReference type="PANTHER" id="PTHR33744:SF1">
    <property type="entry name" value="DNA-BINDING TRANSCRIPTIONAL ACTIVATOR ADER"/>
    <property type="match status" value="1"/>
</dbReference>
<feature type="domain" description="4-vinyl reductase 4VR" evidence="3">
    <location>
        <begin position="117"/>
        <end position="179"/>
    </location>
</feature>
<gene>
    <name evidence="4" type="ORF">HNR53_001874</name>
</gene>
<dbReference type="InterPro" id="IPR025736">
    <property type="entry name" value="PucR_C-HTH_dom"/>
</dbReference>
<protein>
    <submittedName>
        <fullName evidence="4">Sugar diacid utilization regulator</fullName>
    </submittedName>
</protein>
<feature type="coiled-coil region" evidence="2">
    <location>
        <begin position="202"/>
        <end position="229"/>
    </location>
</feature>
<name>A0A7X0LUS2_9BACI</name>
<keyword evidence="2" id="KW-0175">Coiled coil</keyword>
<proteinExistence type="inferred from homology"/>
<dbReference type="Proteomes" id="UP000531594">
    <property type="component" value="Unassembled WGS sequence"/>
</dbReference>
<dbReference type="Pfam" id="PF13556">
    <property type="entry name" value="HTH_30"/>
    <property type="match status" value="1"/>
</dbReference>
<dbReference type="InterPro" id="IPR029016">
    <property type="entry name" value="GAF-like_dom_sf"/>
</dbReference>
<dbReference type="InterPro" id="IPR041522">
    <property type="entry name" value="CdaR_GGDEF"/>
</dbReference>
<dbReference type="RefSeq" id="WP_184525120.1">
    <property type="nucleotide sequence ID" value="NZ_JACHGK010000005.1"/>
</dbReference>